<dbReference type="SMART" id="SM00636">
    <property type="entry name" value="Glyco_18"/>
    <property type="match status" value="1"/>
</dbReference>
<keyword evidence="10" id="KW-1185">Reference proteome</keyword>
<dbReference type="GO" id="GO:0008061">
    <property type="term" value="F:chitin binding"/>
    <property type="evidence" value="ECO:0007669"/>
    <property type="project" value="InterPro"/>
</dbReference>
<evidence type="ECO:0000256" key="1">
    <source>
        <dbReference type="ARBA" id="ARBA00022801"/>
    </source>
</evidence>
<keyword evidence="6" id="KW-0812">Transmembrane</keyword>
<comment type="similarity">
    <text evidence="4">Belongs to the glycosyl hydrolase 18 family.</text>
</comment>
<sequence length="575" mass="65732">MGVNQRKQVFNKGLTSGTDTNPWKQVGALFFLSAIRYINRAPMKKIQQEDQQPLAELIRPIPFQKKKTNVWQTVFVSVSWILLSGVSFYFGLQALKSNAGAPHSQAQQVQTVQFANSSVKSESGPSSLSLLYDNVRKWWNSSELLSQGESGGSGSSSSEPQSEEDVQFKASTWFSDYEAMKRTVHLYNEIHPFIYGFKGRSTNSGDLYSLWGPTQKHARVAELRSLNPNVKIIPTIFRWENKFEKISENIGMNGRSDIRDKHIQNILYEIDTYGYDGIDIDYEGMSCEKKDKFEEFIVLLSKEVHKRGKLLSVAVHPKTNAKKTVQKNCSGLKSKISVDFAENWRGPMTHDYEFLAQHADRIKVMAYELHPRKYRNPGPGPQAPNVWIRNIIEYAKERVPSKKLFMAIPTYGYDWALNCNAKIKSVYWSDALRKQQIGVTRQPTNIDQVLAANKSSATWSNLSKFSWVHTGKTYEDPSIWYHSEGCDRVAFFMNRKAFEEKMTLLRSYDIGGFSFWQLLSDNDPGINTYLELLVTNKLPPVQKAQPKTKIEDVKQSPPEEEQGEEAKNTEDLVRK</sequence>
<feature type="domain" description="GH18" evidence="7">
    <location>
        <begin position="167"/>
        <end position="536"/>
    </location>
</feature>
<organism evidence="9 11">
    <name type="scientific">Leptospira perolatii</name>
    <dbReference type="NCBI Taxonomy" id="2023191"/>
    <lineage>
        <taxon>Bacteria</taxon>
        <taxon>Pseudomonadati</taxon>
        <taxon>Spirochaetota</taxon>
        <taxon>Spirochaetia</taxon>
        <taxon>Leptospirales</taxon>
        <taxon>Leptospiraceae</taxon>
        <taxon>Leptospira</taxon>
    </lineage>
</organism>
<evidence type="ECO:0000313" key="8">
    <source>
        <dbReference type="EMBL" id="PJZ69466.1"/>
    </source>
</evidence>
<comment type="caution">
    <text evidence="9">The sequence shown here is derived from an EMBL/GenBank/DDBJ whole genome shotgun (WGS) entry which is preliminary data.</text>
</comment>
<dbReference type="InterPro" id="IPR001223">
    <property type="entry name" value="Glyco_hydro18_cat"/>
</dbReference>
<dbReference type="GO" id="GO:0004553">
    <property type="term" value="F:hydrolase activity, hydrolyzing O-glycosyl compounds"/>
    <property type="evidence" value="ECO:0007669"/>
    <property type="project" value="InterPro"/>
</dbReference>
<keyword evidence="6" id="KW-0472">Membrane</keyword>
<feature type="compositionally biased region" description="Basic and acidic residues" evidence="5">
    <location>
        <begin position="564"/>
        <end position="575"/>
    </location>
</feature>
<evidence type="ECO:0000259" key="7">
    <source>
        <dbReference type="PROSITE" id="PS51910"/>
    </source>
</evidence>
<dbReference type="EMBL" id="NPDY01000009">
    <property type="protein sequence ID" value="PJZ69466.1"/>
    <property type="molecule type" value="Genomic_DNA"/>
</dbReference>
<name>A0A2M9ZJT7_9LEPT</name>
<reference evidence="10 11" key="1">
    <citation type="submission" date="2017-07" db="EMBL/GenBank/DDBJ databases">
        <title>Leptospira spp. isolated from tropical soils.</title>
        <authorList>
            <person name="Thibeaux R."/>
            <person name="Iraola G."/>
            <person name="Ferres I."/>
            <person name="Bierque E."/>
            <person name="Girault D."/>
            <person name="Soupe-Gilbert M.-E."/>
            <person name="Picardeau M."/>
            <person name="Goarant C."/>
        </authorList>
    </citation>
    <scope>NUCLEOTIDE SEQUENCE [LARGE SCALE GENOMIC DNA]</scope>
    <source>
        <strain evidence="9 11">FH1-B-B1</strain>
        <strain evidence="8 10">FH1-B-C1</strain>
    </source>
</reference>
<dbReference type="OrthoDB" id="9775889at2"/>
<dbReference type="SUPFAM" id="SSF51445">
    <property type="entry name" value="(Trans)glycosidases"/>
    <property type="match status" value="1"/>
</dbReference>
<evidence type="ECO:0000313" key="10">
    <source>
        <dbReference type="Proteomes" id="UP000231962"/>
    </source>
</evidence>
<dbReference type="Pfam" id="PF00704">
    <property type="entry name" value="Glyco_hydro_18"/>
    <property type="match status" value="1"/>
</dbReference>
<dbReference type="Gene3D" id="3.10.50.10">
    <property type="match status" value="1"/>
</dbReference>
<proteinExistence type="inferred from homology"/>
<evidence type="ECO:0000256" key="4">
    <source>
        <dbReference type="RuleBase" id="RU004453"/>
    </source>
</evidence>
<evidence type="ECO:0000313" key="11">
    <source>
        <dbReference type="Proteomes" id="UP000231990"/>
    </source>
</evidence>
<dbReference type="Gene3D" id="3.20.20.80">
    <property type="entry name" value="Glycosidases"/>
    <property type="match status" value="1"/>
</dbReference>
<feature type="transmembrane region" description="Helical" evidence="6">
    <location>
        <begin position="69"/>
        <end position="92"/>
    </location>
</feature>
<dbReference type="AlphaFoldDB" id="A0A2M9ZJT7"/>
<dbReference type="PROSITE" id="PS01095">
    <property type="entry name" value="GH18_1"/>
    <property type="match status" value="1"/>
</dbReference>
<dbReference type="InterPro" id="IPR001579">
    <property type="entry name" value="Glyco_hydro_18_chit_AS"/>
</dbReference>
<dbReference type="Proteomes" id="UP000231962">
    <property type="component" value="Unassembled WGS sequence"/>
</dbReference>
<dbReference type="InterPro" id="IPR029070">
    <property type="entry name" value="Chitinase_insertion_sf"/>
</dbReference>
<dbReference type="Proteomes" id="UP000231990">
    <property type="component" value="Unassembled WGS sequence"/>
</dbReference>
<evidence type="ECO:0000313" key="9">
    <source>
        <dbReference type="EMBL" id="PJZ72291.1"/>
    </source>
</evidence>
<keyword evidence="1 3" id="KW-0378">Hydrolase</keyword>
<evidence type="ECO:0000256" key="6">
    <source>
        <dbReference type="SAM" id="Phobius"/>
    </source>
</evidence>
<evidence type="ECO:0000256" key="2">
    <source>
        <dbReference type="ARBA" id="ARBA00023295"/>
    </source>
</evidence>
<keyword evidence="6" id="KW-1133">Transmembrane helix</keyword>
<gene>
    <name evidence="8" type="ORF">CH360_10680</name>
    <name evidence="9" type="ORF">CH373_15340</name>
</gene>
<dbReference type="EMBL" id="NPDZ01000011">
    <property type="protein sequence ID" value="PJZ72291.1"/>
    <property type="molecule type" value="Genomic_DNA"/>
</dbReference>
<accession>A0A2M9ZJT7</accession>
<evidence type="ECO:0000256" key="5">
    <source>
        <dbReference type="SAM" id="MobiDB-lite"/>
    </source>
</evidence>
<evidence type="ECO:0000256" key="3">
    <source>
        <dbReference type="RuleBase" id="RU000489"/>
    </source>
</evidence>
<dbReference type="GO" id="GO:0005975">
    <property type="term" value="P:carbohydrate metabolic process"/>
    <property type="evidence" value="ECO:0007669"/>
    <property type="project" value="InterPro"/>
</dbReference>
<keyword evidence="2 3" id="KW-0326">Glycosidase</keyword>
<protein>
    <submittedName>
        <fullName evidence="9">Hydrolase</fullName>
    </submittedName>
</protein>
<dbReference type="PROSITE" id="PS51910">
    <property type="entry name" value="GH18_2"/>
    <property type="match status" value="1"/>
</dbReference>
<dbReference type="InterPro" id="IPR011583">
    <property type="entry name" value="Chitinase_II/V-like_cat"/>
</dbReference>
<dbReference type="PANTHER" id="PTHR46066">
    <property type="entry name" value="CHITINASE DOMAIN-CONTAINING PROTEIN 1 FAMILY MEMBER"/>
    <property type="match status" value="1"/>
</dbReference>
<dbReference type="InterPro" id="IPR017853">
    <property type="entry name" value="GH"/>
</dbReference>
<feature type="region of interest" description="Disordered" evidence="5">
    <location>
        <begin position="541"/>
        <end position="575"/>
    </location>
</feature>
<dbReference type="PANTHER" id="PTHR46066:SF2">
    <property type="entry name" value="CHITINASE DOMAIN-CONTAINING PROTEIN 1"/>
    <property type="match status" value="1"/>
</dbReference>